<organism evidence="1 2">
    <name type="scientific">Fulvivirga marina</name>
    <dbReference type="NCBI Taxonomy" id="2494733"/>
    <lineage>
        <taxon>Bacteria</taxon>
        <taxon>Pseudomonadati</taxon>
        <taxon>Bacteroidota</taxon>
        <taxon>Cytophagia</taxon>
        <taxon>Cytophagales</taxon>
        <taxon>Fulvivirgaceae</taxon>
        <taxon>Fulvivirga</taxon>
    </lineage>
</organism>
<evidence type="ECO:0000313" key="2">
    <source>
        <dbReference type="Proteomes" id="UP000614216"/>
    </source>
</evidence>
<dbReference type="EMBL" id="JAEUGD010000064">
    <property type="protein sequence ID" value="MBL6448567.1"/>
    <property type="molecule type" value="Genomic_DNA"/>
</dbReference>
<keyword evidence="2" id="KW-1185">Reference proteome</keyword>
<evidence type="ECO:0008006" key="3">
    <source>
        <dbReference type="Google" id="ProtNLM"/>
    </source>
</evidence>
<dbReference type="RefSeq" id="WP_202858102.1">
    <property type="nucleotide sequence ID" value="NZ_JAEUGD010000064.1"/>
</dbReference>
<protein>
    <recommendedName>
        <fullName evidence="3">Terminase large subunit gp17-like C-terminal domain-containing protein</fullName>
    </recommendedName>
</protein>
<dbReference type="InterPro" id="IPR027417">
    <property type="entry name" value="P-loop_NTPase"/>
</dbReference>
<accession>A0A937G0U6</accession>
<dbReference type="Gene3D" id="3.40.50.300">
    <property type="entry name" value="P-loop containing nucleotide triphosphate hydrolases"/>
    <property type="match status" value="1"/>
</dbReference>
<sequence>MASNNDKYLKRFNAFSQSIKAATPDQKLKETHAEKEARKKKLLNNFEQFCYYYFPKVAKAKFAKWHRKYAKHTIANDRSIVAVMVARDQAKSSVTDMLDIFLYLNGEIRSMALFSHTETQAKLLLKSIKTALEKNQRIINDFGVQKGARWQDEWFITKNGASFRAFGAGQNPRGGKDDEEATRFDRLRFDDFDDPEVCRNPTRVDQHWKYVQGDCFGALHISGKRRITFLNNKIDEDCVIQRAYDLVKDKPGGLRLKVNLLDKDGNPTWPEAYTKEQCQEMIDLMEDEADTEYFNNPSIKGKEFQKDYFIFAKLPPLNTYRYLLSYLDGGFKKSEYSDTKCLVLIGLLNGEYHIRKVYLRNGTKNEQIEWHYDLDEFLRKNNATAQMWMEEVFLLDMLYDNFSDAAKPENYGYQIPIKGDKRKKPDKDLRIAANAGMFERKKVIFCESLKEDPDTKRLINQYLKFRVGSNTKKDGPDAVEGGIFKLKEMIFSCQPPKTGIRKRNSNMY</sequence>
<dbReference type="Proteomes" id="UP000614216">
    <property type="component" value="Unassembled WGS sequence"/>
</dbReference>
<proteinExistence type="predicted"/>
<gene>
    <name evidence="1" type="ORF">JMN32_19810</name>
</gene>
<dbReference type="AlphaFoldDB" id="A0A937G0U6"/>
<evidence type="ECO:0000313" key="1">
    <source>
        <dbReference type="EMBL" id="MBL6448567.1"/>
    </source>
</evidence>
<name>A0A937G0U6_9BACT</name>
<reference evidence="1" key="1">
    <citation type="submission" date="2021-01" db="EMBL/GenBank/DDBJ databases">
        <title>Fulvivirga kasyanovii gen. nov., sp nov., a novel member of the phylum Bacteroidetes isolated from seawater in a mussel farm.</title>
        <authorList>
            <person name="Zhao L.-H."/>
            <person name="Wang Z.-J."/>
        </authorList>
    </citation>
    <scope>NUCLEOTIDE SEQUENCE</scope>
    <source>
        <strain evidence="1">29W222</strain>
    </source>
</reference>
<comment type="caution">
    <text evidence="1">The sequence shown here is derived from an EMBL/GenBank/DDBJ whole genome shotgun (WGS) entry which is preliminary data.</text>
</comment>